<keyword evidence="2" id="KW-1185">Reference proteome</keyword>
<dbReference type="AlphaFoldDB" id="A0A7G3G5Q5"/>
<proteinExistence type="predicted"/>
<evidence type="ECO:0008006" key="3">
    <source>
        <dbReference type="Google" id="ProtNLM"/>
    </source>
</evidence>
<gene>
    <name evidence="1" type="ORF">C1H71_03980</name>
</gene>
<organism evidence="1 2">
    <name type="scientific">Iodobacter fluviatilis</name>
    <dbReference type="NCBI Taxonomy" id="537"/>
    <lineage>
        <taxon>Bacteria</taxon>
        <taxon>Pseudomonadati</taxon>
        <taxon>Pseudomonadota</taxon>
        <taxon>Betaproteobacteria</taxon>
        <taxon>Neisseriales</taxon>
        <taxon>Chitinibacteraceae</taxon>
        <taxon>Iodobacter</taxon>
    </lineage>
</organism>
<dbReference type="Proteomes" id="UP000515917">
    <property type="component" value="Chromosome"/>
</dbReference>
<dbReference type="EMBL" id="CP025781">
    <property type="protein sequence ID" value="QBC42790.1"/>
    <property type="molecule type" value="Genomic_DNA"/>
</dbReference>
<name>A0A7G3G5Q5_9NEIS</name>
<dbReference type="SUPFAM" id="SSF52091">
    <property type="entry name" value="SpoIIaa-like"/>
    <property type="match status" value="1"/>
</dbReference>
<protein>
    <recommendedName>
        <fullName evidence="3">STAS domain-containing protein</fullName>
    </recommendedName>
</protein>
<evidence type="ECO:0000313" key="1">
    <source>
        <dbReference type="EMBL" id="QBC42790.1"/>
    </source>
</evidence>
<accession>A0A7G3G5Q5</accession>
<sequence>MAFSFIRKIIAPNTSSNTTLENESDTPPIVAEESSFDLNQLSIEVIDNDSLLTPIQEEVAMLHASGQSVAAAEILHSELKKIAGLHQTEAWLMLFELLQQNNDKQQFDKVALLFVLEFEKTPPTWHQHSAKASSEAQNYYQFPAILNHNNIDKVLITFHAALQTCSSLRIDMAKIKEIDTIAAAELLAVWQRSVKKGIRLQLLGNHEIETLLRSRIQTSRAIPAEAPLWLLLIELQQIQGLQDEFENLAVDYAITFEVSPPSWIEPNKHAAPISAAPIEPVKKQDRLYIESDILNTKPEQIAAIRDYIQQSEFPVLDFSNVRRVDFDSAGQLLGLCMDKPQQITLCNANALVVALFRIMGITELVTLSS</sequence>
<dbReference type="RefSeq" id="WP_130105406.1">
    <property type="nucleotide sequence ID" value="NZ_CP025781.1"/>
</dbReference>
<dbReference type="KEGG" id="ifl:C1H71_03980"/>
<evidence type="ECO:0000313" key="2">
    <source>
        <dbReference type="Proteomes" id="UP000515917"/>
    </source>
</evidence>
<reference evidence="1 2" key="1">
    <citation type="submission" date="2018-01" db="EMBL/GenBank/DDBJ databases">
        <title>Genome sequence of Iodobacter sp. strain PCH194 isolated from Indian Trans-Himalaya.</title>
        <authorList>
            <person name="Kumar V."/>
            <person name="Thakur V."/>
            <person name="Kumar S."/>
            <person name="Singh D."/>
        </authorList>
    </citation>
    <scope>NUCLEOTIDE SEQUENCE [LARGE SCALE GENOMIC DNA]</scope>
    <source>
        <strain evidence="1 2">PCH194</strain>
    </source>
</reference>
<dbReference type="InterPro" id="IPR036513">
    <property type="entry name" value="STAS_dom_sf"/>
</dbReference>